<evidence type="ECO:0000256" key="1">
    <source>
        <dbReference type="ARBA" id="ARBA00004651"/>
    </source>
</evidence>
<dbReference type="CDD" id="cd18547">
    <property type="entry name" value="ABC_6TM_Tm288_like"/>
    <property type="match status" value="1"/>
</dbReference>
<evidence type="ECO:0000313" key="12">
    <source>
        <dbReference type="EMBL" id="RUS52580.1"/>
    </source>
</evidence>
<dbReference type="RefSeq" id="WP_126991924.1">
    <property type="nucleotide sequence ID" value="NZ_JTFC01000042.1"/>
</dbReference>
<evidence type="ECO:0000256" key="2">
    <source>
        <dbReference type="ARBA" id="ARBA00022448"/>
    </source>
</evidence>
<dbReference type="Pfam" id="PF00005">
    <property type="entry name" value="ABC_tran"/>
    <property type="match status" value="1"/>
</dbReference>
<dbReference type="InterPro" id="IPR039421">
    <property type="entry name" value="Type_1_exporter"/>
</dbReference>
<accession>A0A433RQG7</accession>
<dbReference type="PROSITE" id="PS00211">
    <property type="entry name" value="ABC_TRANSPORTER_1"/>
    <property type="match status" value="1"/>
</dbReference>
<evidence type="ECO:0000256" key="5">
    <source>
        <dbReference type="ARBA" id="ARBA00022741"/>
    </source>
</evidence>
<dbReference type="Pfam" id="PF00664">
    <property type="entry name" value="ABC_membrane"/>
    <property type="match status" value="1"/>
</dbReference>
<dbReference type="PANTHER" id="PTHR43394">
    <property type="entry name" value="ATP-DEPENDENT PERMEASE MDL1, MITOCHONDRIAL"/>
    <property type="match status" value="1"/>
</dbReference>
<feature type="domain" description="ABC transmembrane type-1" evidence="11">
    <location>
        <begin position="42"/>
        <end position="324"/>
    </location>
</feature>
<dbReference type="InterPro" id="IPR003593">
    <property type="entry name" value="AAA+_ATPase"/>
</dbReference>
<feature type="transmembrane region" description="Helical" evidence="9">
    <location>
        <begin position="82"/>
        <end position="107"/>
    </location>
</feature>
<dbReference type="PANTHER" id="PTHR43394:SF1">
    <property type="entry name" value="ATP-BINDING CASSETTE SUB-FAMILY B MEMBER 10, MITOCHONDRIAL"/>
    <property type="match status" value="1"/>
</dbReference>
<keyword evidence="3" id="KW-1003">Cell membrane</keyword>
<dbReference type="Gene3D" id="3.40.50.300">
    <property type="entry name" value="P-loop containing nucleotide triphosphate hydrolases"/>
    <property type="match status" value="1"/>
</dbReference>
<evidence type="ECO:0000256" key="4">
    <source>
        <dbReference type="ARBA" id="ARBA00022692"/>
    </source>
</evidence>
<name>A0A433RQG7_9BACL</name>
<dbReference type="SUPFAM" id="SSF90123">
    <property type="entry name" value="ABC transporter transmembrane region"/>
    <property type="match status" value="1"/>
</dbReference>
<dbReference type="InterPro" id="IPR003439">
    <property type="entry name" value="ABC_transporter-like_ATP-bd"/>
</dbReference>
<feature type="transmembrane region" description="Helical" evidence="9">
    <location>
        <begin position="275"/>
        <end position="301"/>
    </location>
</feature>
<dbReference type="InterPro" id="IPR036640">
    <property type="entry name" value="ABC1_TM_sf"/>
</dbReference>
<dbReference type="EMBL" id="JTFC01000042">
    <property type="protein sequence ID" value="RUS52580.1"/>
    <property type="molecule type" value="Genomic_DNA"/>
</dbReference>
<dbReference type="GO" id="GO:0005524">
    <property type="term" value="F:ATP binding"/>
    <property type="evidence" value="ECO:0007669"/>
    <property type="project" value="UniProtKB-KW"/>
</dbReference>
<evidence type="ECO:0000259" key="11">
    <source>
        <dbReference type="PROSITE" id="PS50929"/>
    </source>
</evidence>
<keyword evidence="6 12" id="KW-0067">ATP-binding</keyword>
<dbReference type="AlphaFoldDB" id="A0A433RQG7"/>
<evidence type="ECO:0000256" key="6">
    <source>
        <dbReference type="ARBA" id="ARBA00022840"/>
    </source>
</evidence>
<dbReference type="FunFam" id="3.40.50.300:FF:000287">
    <property type="entry name" value="Multidrug ABC transporter ATP-binding protein"/>
    <property type="match status" value="1"/>
</dbReference>
<feature type="transmembrane region" description="Helical" evidence="9">
    <location>
        <begin position="39"/>
        <end position="62"/>
    </location>
</feature>
<gene>
    <name evidence="12" type="ORF">QI30_17670</name>
</gene>
<evidence type="ECO:0000259" key="10">
    <source>
        <dbReference type="PROSITE" id="PS50893"/>
    </source>
</evidence>
<protein>
    <submittedName>
        <fullName evidence="12">Multidrug ABC transporter ATP-binding protein</fullName>
    </submittedName>
</protein>
<feature type="domain" description="ABC transporter" evidence="10">
    <location>
        <begin position="358"/>
        <end position="592"/>
    </location>
</feature>
<dbReference type="SUPFAM" id="SSF52540">
    <property type="entry name" value="P-loop containing nucleoside triphosphate hydrolases"/>
    <property type="match status" value="1"/>
</dbReference>
<keyword evidence="2" id="KW-0813">Transport</keyword>
<keyword evidence="5" id="KW-0547">Nucleotide-binding</keyword>
<comment type="caution">
    <text evidence="12">The sequence shown here is derived from an EMBL/GenBank/DDBJ whole genome shotgun (WGS) entry which is preliminary data.</text>
</comment>
<dbReference type="InterPro" id="IPR017871">
    <property type="entry name" value="ABC_transporter-like_CS"/>
</dbReference>
<evidence type="ECO:0000256" key="3">
    <source>
        <dbReference type="ARBA" id="ARBA00022475"/>
    </source>
</evidence>
<dbReference type="GO" id="GO:0015421">
    <property type="term" value="F:ABC-type oligopeptide transporter activity"/>
    <property type="evidence" value="ECO:0007669"/>
    <property type="project" value="TreeGrafter"/>
</dbReference>
<feature type="transmembrane region" description="Helical" evidence="9">
    <location>
        <begin position="182"/>
        <end position="200"/>
    </location>
</feature>
<dbReference type="GO" id="GO:0016887">
    <property type="term" value="F:ATP hydrolysis activity"/>
    <property type="evidence" value="ECO:0007669"/>
    <property type="project" value="InterPro"/>
</dbReference>
<dbReference type="FunFam" id="1.20.1560.10:FF:000011">
    <property type="entry name" value="Multidrug ABC transporter ATP-binding protein"/>
    <property type="match status" value="1"/>
</dbReference>
<dbReference type="Gene3D" id="1.20.1560.10">
    <property type="entry name" value="ABC transporter type 1, transmembrane domain"/>
    <property type="match status" value="1"/>
</dbReference>
<dbReference type="PROSITE" id="PS50929">
    <property type="entry name" value="ABC_TM1F"/>
    <property type="match status" value="1"/>
</dbReference>
<keyword evidence="7 9" id="KW-1133">Transmembrane helix</keyword>
<evidence type="ECO:0000256" key="9">
    <source>
        <dbReference type="SAM" id="Phobius"/>
    </source>
</evidence>
<organism evidence="12 13">
    <name type="scientific">Candidatus Kurthia intestinigallinarum</name>
    <dbReference type="NCBI Taxonomy" id="1562256"/>
    <lineage>
        <taxon>Bacteria</taxon>
        <taxon>Bacillati</taxon>
        <taxon>Bacillota</taxon>
        <taxon>Bacilli</taxon>
        <taxon>Bacillales</taxon>
        <taxon>Caryophanaceae</taxon>
        <taxon>Kurthia</taxon>
    </lineage>
</organism>
<dbReference type="PROSITE" id="PS50893">
    <property type="entry name" value="ABC_TRANSPORTER_2"/>
    <property type="match status" value="1"/>
</dbReference>
<keyword evidence="13" id="KW-1185">Reference proteome</keyword>
<feature type="transmembrane region" description="Helical" evidence="9">
    <location>
        <begin position="157"/>
        <end position="176"/>
    </location>
</feature>
<dbReference type="CDD" id="cd03254">
    <property type="entry name" value="ABCC_Glucan_exporter_like"/>
    <property type="match status" value="1"/>
</dbReference>
<dbReference type="OrthoDB" id="9770415at2"/>
<reference evidence="12 13" key="1">
    <citation type="submission" date="2014-11" db="EMBL/GenBank/DDBJ databases">
        <title>Genome sequence and analysis of novel Kurthia sp.</title>
        <authorList>
            <person name="Lawson J.N."/>
            <person name="Gonzalez J.E."/>
            <person name="Rinauldi L."/>
            <person name="Xuan Z."/>
            <person name="Firman A."/>
            <person name="Shaddox L."/>
            <person name="Trudeau A."/>
            <person name="Shah S."/>
            <person name="Reiman D."/>
        </authorList>
    </citation>
    <scope>NUCLEOTIDE SEQUENCE [LARGE SCALE GENOMIC DNA]</scope>
    <source>
        <strain evidence="12 13">3B1D</strain>
    </source>
</reference>
<evidence type="ECO:0000256" key="8">
    <source>
        <dbReference type="ARBA" id="ARBA00023136"/>
    </source>
</evidence>
<dbReference type="SMART" id="SM00382">
    <property type="entry name" value="AAA"/>
    <property type="match status" value="1"/>
</dbReference>
<evidence type="ECO:0000256" key="7">
    <source>
        <dbReference type="ARBA" id="ARBA00022989"/>
    </source>
</evidence>
<proteinExistence type="predicted"/>
<dbReference type="Proteomes" id="UP000288623">
    <property type="component" value="Unassembled WGS sequence"/>
</dbReference>
<keyword evidence="8 9" id="KW-0472">Membrane</keyword>
<dbReference type="InterPro" id="IPR011527">
    <property type="entry name" value="ABC1_TM_dom"/>
</dbReference>
<evidence type="ECO:0000313" key="13">
    <source>
        <dbReference type="Proteomes" id="UP000288623"/>
    </source>
</evidence>
<dbReference type="GO" id="GO:0005886">
    <property type="term" value="C:plasma membrane"/>
    <property type="evidence" value="ECO:0007669"/>
    <property type="project" value="UniProtKB-SubCell"/>
</dbReference>
<sequence length="595" mass="66735">MSRTGLEKGPRIGSMTFEKPKDQLSTVKRLWHYMQKQRLGIIIAMITVFVATLLKIAGPWLIGYIVDHYIMKLDIQGTISMSLVLGATYVGLFIATYIQTIVMIYVAQKTIQRIRRKLFKKIQVLPLRFFDGRQQGDLMSRVTNDIDSLNMALTQSVTQILTAILTIIGTTIAIFWLDWRLALVVMTVIPLIVFLSKQIIKRSSVNYRARQKALGGVNGFVEESLSASEVVTLFGKEKQHVEEFHHKNEALRHAGVRAETISGFMGPINNAMNNVGLGLVIGVGALLAVKGYTTIGVIAAFTTYTRQFFQPINQLSNLLNVFQSAIAGAERVFEVLDEEEEVLEKPATKKIDKLKGDVIFKNVDFEYEENKPILKNISFHAKPGEMIAFVGPTGSGKTTIINLLSRFYEAKAGDIMIDDVAINAYELASLRDHIGVVLQDTYLFSGTIRENIRFGRLDATDEEVEQAAEIAYAHQFIRHLPAQYDTQIASGGTNLSQGQRQLIAIARAILEDPDVLILDEATSNVDTRTEVHIQKGLHNLMHGRTSFVIAHRLKTIEQADQIFVLQQGEIHEHGDHQQLMKQQGFYYTMQTKLAN</sequence>
<keyword evidence="4 9" id="KW-0812">Transmembrane</keyword>
<dbReference type="InterPro" id="IPR027417">
    <property type="entry name" value="P-loop_NTPase"/>
</dbReference>
<comment type="subcellular location">
    <subcellularLocation>
        <location evidence="1">Cell membrane</location>
        <topology evidence="1">Multi-pass membrane protein</topology>
    </subcellularLocation>
</comment>